<gene>
    <name evidence="2" type="ORF">B1992_14540</name>
</gene>
<dbReference type="InterPro" id="IPR020941">
    <property type="entry name" value="SUFU-like_domain"/>
</dbReference>
<sequence>MNIIGHAEKFLGNISQGWKEKSSSDGLRVVCFRGAPLETVDTYMTVGLSRHELRISDEKKIRQELVCPVSGAGLSERIISLLLFISEYILVGHNAVLRGHVIRLPEDAVNKLGFDAVYCAIPVFMDDDFATIGGSQPLTVIVWAVPIYASEADYVDANGWGKFEELLEEESPDLFSLRREPII</sequence>
<evidence type="ECO:0000313" key="2">
    <source>
        <dbReference type="EMBL" id="KAF1684718.1"/>
    </source>
</evidence>
<evidence type="ECO:0000313" key="3">
    <source>
        <dbReference type="Proteomes" id="UP000462066"/>
    </source>
</evidence>
<organism evidence="2 3">
    <name type="scientific">Pseudoxanthomonas broegbernensis</name>
    <dbReference type="NCBI Taxonomy" id="83619"/>
    <lineage>
        <taxon>Bacteria</taxon>
        <taxon>Pseudomonadati</taxon>
        <taxon>Pseudomonadota</taxon>
        <taxon>Gammaproteobacteria</taxon>
        <taxon>Lysobacterales</taxon>
        <taxon>Lysobacteraceae</taxon>
        <taxon>Pseudoxanthomonas</taxon>
    </lineage>
</organism>
<name>A0A7V8K676_9GAMM</name>
<keyword evidence="3" id="KW-1185">Reference proteome</keyword>
<dbReference type="Proteomes" id="UP000462066">
    <property type="component" value="Unassembled WGS sequence"/>
</dbReference>
<proteinExistence type="predicted"/>
<dbReference type="Pfam" id="PF05076">
    <property type="entry name" value="SUFU"/>
    <property type="match status" value="1"/>
</dbReference>
<accession>A0A7V8K676</accession>
<feature type="domain" description="Suppressor of fused-like" evidence="1">
    <location>
        <begin position="25"/>
        <end position="180"/>
    </location>
</feature>
<reference evidence="2 3" key="1">
    <citation type="submission" date="2017-10" db="EMBL/GenBank/DDBJ databases">
        <title>Whole genome sequencing of Pseudoxanthomonas broegbernensis DSM 12573(T).</title>
        <authorList>
            <person name="Kumar S."/>
            <person name="Bansal K."/>
            <person name="Kaur A."/>
            <person name="Patil P."/>
            <person name="Sharma S."/>
            <person name="Patil P.B."/>
        </authorList>
    </citation>
    <scope>NUCLEOTIDE SEQUENCE [LARGE SCALE GENOMIC DNA]</scope>
    <source>
        <strain evidence="2 3">DSM 12573</strain>
    </source>
</reference>
<protein>
    <submittedName>
        <fullName evidence="2">Suppressor of fused protein (SUFU)</fullName>
    </submittedName>
</protein>
<dbReference type="AlphaFoldDB" id="A0A7V8K676"/>
<evidence type="ECO:0000259" key="1">
    <source>
        <dbReference type="Pfam" id="PF05076"/>
    </source>
</evidence>
<comment type="caution">
    <text evidence="2">The sequence shown here is derived from an EMBL/GenBank/DDBJ whole genome shotgun (WGS) entry which is preliminary data.</text>
</comment>
<dbReference type="EMBL" id="MWIP01000024">
    <property type="protein sequence ID" value="KAF1684718.1"/>
    <property type="molecule type" value="Genomic_DNA"/>
</dbReference>